<dbReference type="SUPFAM" id="SSF88659">
    <property type="entry name" value="Sigma3 and sigma4 domains of RNA polymerase sigma factors"/>
    <property type="match status" value="1"/>
</dbReference>
<evidence type="ECO:0000256" key="4">
    <source>
        <dbReference type="ARBA" id="ARBA00023163"/>
    </source>
</evidence>
<evidence type="ECO:0000259" key="5">
    <source>
        <dbReference type="Pfam" id="PF08281"/>
    </source>
</evidence>
<proteinExistence type="predicted"/>
<dbReference type="InterPro" id="IPR039425">
    <property type="entry name" value="RNA_pol_sigma-70-like"/>
</dbReference>
<name>A0ABS9UAC4_9BACL</name>
<dbReference type="InterPro" id="IPR013249">
    <property type="entry name" value="RNA_pol_sigma70_r4_t2"/>
</dbReference>
<dbReference type="Pfam" id="PF08281">
    <property type="entry name" value="Sigma70_r4_2"/>
    <property type="match status" value="1"/>
</dbReference>
<gene>
    <name evidence="6" type="ORF">LZ480_05270</name>
</gene>
<sequence length="109" mass="12882">MKIARNIVYDHFRRKKVLKFIPFLQEHEQIDYTYAPEKWLESKDSQHQLYKALGQLPHQYREAIVLRKIEGFSIKESAEILGWNEAKVRNATERGIKKLQQLLGGDEDA</sequence>
<protein>
    <submittedName>
        <fullName evidence="6">RNA polymerase sigma factor</fullName>
    </submittedName>
</protein>
<feature type="domain" description="RNA polymerase sigma factor 70 region 4 type 2" evidence="5">
    <location>
        <begin position="47"/>
        <end position="99"/>
    </location>
</feature>
<dbReference type="EMBL" id="JAKZFC010000001">
    <property type="protein sequence ID" value="MCH7321296.1"/>
    <property type="molecule type" value="Genomic_DNA"/>
</dbReference>
<dbReference type="Proteomes" id="UP001316087">
    <property type="component" value="Unassembled WGS sequence"/>
</dbReference>
<keyword evidence="1" id="KW-0805">Transcription regulation</keyword>
<comment type="caution">
    <text evidence="6">The sequence shown here is derived from an EMBL/GenBank/DDBJ whole genome shotgun (WGS) entry which is preliminary data.</text>
</comment>
<dbReference type="NCBIfam" id="TIGR02937">
    <property type="entry name" value="sigma70-ECF"/>
    <property type="match status" value="1"/>
</dbReference>
<evidence type="ECO:0000256" key="1">
    <source>
        <dbReference type="ARBA" id="ARBA00023015"/>
    </source>
</evidence>
<dbReference type="PANTHER" id="PTHR43133:SF8">
    <property type="entry name" value="RNA POLYMERASE SIGMA FACTOR HI_1459-RELATED"/>
    <property type="match status" value="1"/>
</dbReference>
<keyword evidence="4" id="KW-0804">Transcription</keyword>
<evidence type="ECO:0000313" key="7">
    <source>
        <dbReference type="Proteomes" id="UP001316087"/>
    </source>
</evidence>
<dbReference type="InterPro" id="IPR013324">
    <property type="entry name" value="RNA_pol_sigma_r3/r4-like"/>
</dbReference>
<dbReference type="InterPro" id="IPR014284">
    <property type="entry name" value="RNA_pol_sigma-70_dom"/>
</dbReference>
<dbReference type="Gene3D" id="1.10.10.10">
    <property type="entry name" value="Winged helix-like DNA-binding domain superfamily/Winged helix DNA-binding domain"/>
    <property type="match status" value="1"/>
</dbReference>
<keyword evidence="7" id="KW-1185">Reference proteome</keyword>
<dbReference type="InterPro" id="IPR036388">
    <property type="entry name" value="WH-like_DNA-bd_sf"/>
</dbReference>
<keyword evidence="3" id="KW-0238">DNA-binding</keyword>
<dbReference type="PANTHER" id="PTHR43133">
    <property type="entry name" value="RNA POLYMERASE ECF-TYPE SIGMA FACTO"/>
    <property type="match status" value="1"/>
</dbReference>
<accession>A0ABS9UAC4</accession>
<keyword evidence="2" id="KW-0731">Sigma factor</keyword>
<reference evidence="6 7" key="1">
    <citation type="submission" date="2022-03" db="EMBL/GenBank/DDBJ databases">
        <authorList>
            <person name="Jo J.-H."/>
            <person name="Im W.-T."/>
        </authorList>
    </citation>
    <scope>NUCLEOTIDE SEQUENCE [LARGE SCALE GENOMIC DNA]</scope>
    <source>
        <strain evidence="6 7">MA9</strain>
    </source>
</reference>
<dbReference type="CDD" id="cd06171">
    <property type="entry name" value="Sigma70_r4"/>
    <property type="match status" value="1"/>
</dbReference>
<organism evidence="6 7">
    <name type="scientific">Solibacillus palustris</name>
    <dbReference type="NCBI Taxonomy" id="2908203"/>
    <lineage>
        <taxon>Bacteria</taxon>
        <taxon>Bacillati</taxon>
        <taxon>Bacillota</taxon>
        <taxon>Bacilli</taxon>
        <taxon>Bacillales</taxon>
        <taxon>Caryophanaceae</taxon>
        <taxon>Solibacillus</taxon>
    </lineage>
</organism>
<evidence type="ECO:0000256" key="3">
    <source>
        <dbReference type="ARBA" id="ARBA00023125"/>
    </source>
</evidence>
<evidence type="ECO:0000256" key="2">
    <source>
        <dbReference type="ARBA" id="ARBA00023082"/>
    </source>
</evidence>
<evidence type="ECO:0000313" key="6">
    <source>
        <dbReference type="EMBL" id="MCH7321296.1"/>
    </source>
</evidence>